<accession>A0A0W7Z672</accession>
<comment type="caution">
    <text evidence="1">The sequence shown here is derived from an EMBL/GenBank/DDBJ whole genome shotgun (WGS) entry which is preliminary data.</text>
</comment>
<organism evidence="1 2">
    <name type="scientific">Comamonas kerstersii</name>
    <dbReference type="NCBI Taxonomy" id="225992"/>
    <lineage>
        <taxon>Bacteria</taxon>
        <taxon>Pseudomonadati</taxon>
        <taxon>Pseudomonadota</taxon>
        <taxon>Betaproteobacteria</taxon>
        <taxon>Burkholderiales</taxon>
        <taxon>Comamonadaceae</taxon>
        <taxon>Comamonas</taxon>
    </lineage>
</organism>
<dbReference type="AlphaFoldDB" id="A0A0W7Z672"/>
<evidence type="ECO:0000313" key="2">
    <source>
        <dbReference type="Proteomes" id="UP000053300"/>
    </source>
</evidence>
<keyword evidence="2" id="KW-1185">Reference proteome</keyword>
<dbReference type="Proteomes" id="UP000053300">
    <property type="component" value="Unassembled WGS sequence"/>
</dbReference>
<proteinExistence type="predicted"/>
<gene>
    <name evidence="1" type="ORF">AS359_07120</name>
</gene>
<sequence>MVKQGMGLEASRFKRWKNETTGIRAAIEVTVFLLAAISVQNAQRGWSAIAGCRIKLLKNDIGFTNERVVT</sequence>
<dbReference type="EMBL" id="LPXH01000008">
    <property type="protein sequence ID" value="KUF42918.1"/>
    <property type="molecule type" value="Genomic_DNA"/>
</dbReference>
<evidence type="ECO:0000313" key="1">
    <source>
        <dbReference type="EMBL" id="KUF42918.1"/>
    </source>
</evidence>
<name>A0A0W7Z672_9BURK</name>
<protein>
    <submittedName>
        <fullName evidence="1">Uncharacterized protein</fullName>
    </submittedName>
</protein>
<reference evidence="1 2" key="1">
    <citation type="submission" date="2015-12" db="EMBL/GenBank/DDBJ databases">
        <title>Complete genome sequence of a multi-drug resistant strain Acidovorax sp. 12322-1.</title>
        <authorList>
            <person name="Ming D."/>
            <person name="Wang M."/>
            <person name="Hu S."/>
            <person name="Zhou Y."/>
            <person name="Jiang T."/>
        </authorList>
    </citation>
    <scope>NUCLEOTIDE SEQUENCE [LARGE SCALE GENOMIC DNA]</scope>
    <source>
        <strain evidence="1 2">12322-1</strain>
    </source>
</reference>